<evidence type="ECO:0000313" key="3">
    <source>
        <dbReference type="EMBL" id="OGC44651.1"/>
    </source>
</evidence>
<name>A0A1F4UI60_UNCKA</name>
<comment type="caution">
    <text evidence="3">The sequence shown here is derived from an EMBL/GenBank/DDBJ whole genome shotgun (WGS) entry which is preliminary data.</text>
</comment>
<feature type="domain" description="CAAX prenyl protease 2/Lysostaphin resistance protein A-like" evidence="2">
    <location>
        <begin position="36"/>
        <end position="141"/>
    </location>
</feature>
<organism evidence="3 4">
    <name type="scientific">candidate division WWE3 bacterium RBG_19FT_COMBO_53_11</name>
    <dbReference type="NCBI Taxonomy" id="1802613"/>
    <lineage>
        <taxon>Bacteria</taxon>
        <taxon>Katanobacteria</taxon>
    </lineage>
</organism>
<dbReference type="GO" id="GO:0004175">
    <property type="term" value="F:endopeptidase activity"/>
    <property type="evidence" value="ECO:0007669"/>
    <property type="project" value="UniProtKB-ARBA"/>
</dbReference>
<protein>
    <recommendedName>
        <fullName evidence="2">CAAX prenyl protease 2/Lysostaphin resistance protein A-like domain-containing protein</fullName>
    </recommendedName>
</protein>
<dbReference type="InterPro" id="IPR003675">
    <property type="entry name" value="Rce1/LyrA-like_dom"/>
</dbReference>
<feature type="transmembrane region" description="Helical" evidence="1">
    <location>
        <begin position="81"/>
        <end position="99"/>
    </location>
</feature>
<keyword evidence="1" id="KW-0812">Transmembrane</keyword>
<dbReference type="Proteomes" id="UP000176583">
    <property type="component" value="Unassembled WGS sequence"/>
</dbReference>
<keyword evidence="1" id="KW-1133">Transmembrane helix</keyword>
<dbReference type="EMBL" id="MEUW01000013">
    <property type="protein sequence ID" value="OGC44651.1"/>
    <property type="molecule type" value="Genomic_DNA"/>
</dbReference>
<keyword evidence="1" id="KW-0472">Membrane</keyword>
<accession>A0A1F4UI60</accession>
<evidence type="ECO:0000256" key="1">
    <source>
        <dbReference type="SAM" id="Phobius"/>
    </source>
</evidence>
<feature type="transmembrane region" description="Helical" evidence="1">
    <location>
        <begin position="6"/>
        <end position="26"/>
    </location>
</feature>
<dbReference type="Pfam" id="PF02517">
    <property type="entry name" value="Rce1-like"/>
    <property type="match status" value="1"/>
</dbReference>
<dbReference type="STRING" id="1802613.A2V54_00645"/>
<evidence type="ECO:0000259" key="2">
    <source>
        <dbReference type="Pfam" id="PF02517"/>
    </source>
</evidence>
<evidence type="ECO:0000313" key="4">
    <source>
        <dbReference type="Proteomes" id="UP000176583"/>
    </source>
</evidence>
<gene>
    <name evidence="3" type="ORF">A2V54_00645</name>
</gene>
<sequence length="146" mass="15877">MVPILVGLWIGLAEAVAVVLFSALYFHIPISLNLPSLATVLYLSVATPLFEENLFRGLMLQGSMGFADYLKERGFIGSRRLFIFLVVVVQGAVFGALHLFKAAEIGVFLLHSALGIIAGFLVWKFGSLKPAIAQHAVYNLVIAFLV</sequence>
<dbReference type="GO" id="GO:0080120">
    <property type="term" value="P:CAAX-box protein maturation"/>
    <property type="evidence" value="ECO:0007669"/>
    <property type="project" value="UniProtKB-ARBA"/>
</dbReference>
<proteinExistence type="predicted"/>
<reference evidence="3 4" key="1">
    <citation type="journal article" date="2016" name="Nat. Commun.">
        <title>Thousands of microbial genomes shed light on interconnected biogeochemical processes in an aquifer system.</title>
        <authorList>
            <person name="Anantharaman K."/>
            <person name="Brown C.T."/>
            <person name="Hug L.A."/>
            <person name="Sharon I."/>
            <person name="Castelle C.J."/>
            <person name="Probst A.J."/>
            <person name="Thomas B.C."/>
            <person name="Singh A."/>
            <person name="Wilkins M.J."/>
            <person name="Karaoz U."/>
            <person name="Brodie E.L."/>
            <person name="Williams K.H."/>
            <person name="Hubbard S.S."/>
            <person name="Banfield J.F."/>
        </authorList>
    </citation>
    <scope>NUCLEOTIDE SEQUENCE [LARGE SCALE GENOMIC DNA]</scope>
</reference>
<feature type="transmembrane region" description="Helical" evidence="1">
    <location>
        <begin position="105"/>
        <end position="123"/>
    </location>
</feature>
<dbReference type="AlphaFoldDB" id="A0A1F4UI60"/>